<dbReference type="RefSeq" id="WP_064780189.1">
    <property type="nucleotide sequence ID" value="NZ_JPVZ01000002.1"/>
</dbReference>
<feature type="compositionally biased region" description="Basic and acidic residues" evidence="1">
    <location>
        <begin position="9"/>
        <end position="38"/>
    </location>
</feature>
<feature type="transmembrane region" description="Helical" evidence="2">
    <location>
        <begin position="52"/>
        <end position="75"/>
    </location>
</feature>
<keyword evidence="2" id="KW-0812">Transmembrane</keyword>
<evidence type="ECO:0000313" key="3">
    <source>
        <dbReference type="EMBL" id="OAZ10943.1"/>
    </source>
</evidence>
<comment type="caution">
    <text evidence="3">The sequence shown here is derived from an EMBL/GenBank/DDBJ whole genome shotgun (WGS) entry which is preliminary data.</text>
</comment>
<evidence type="ECO:0000256" key="1">
    <source>
        <dbReference type="SAM" id="MobiDB-lite"/>
    </source>
</evidence>
<name>A0A853L1H6_9PROT</name>
<dbReference type="InterPro" id="IPR010664">
    <property type="entry name" value="LipoPS_assembly_LptC-rel"/>
</dbReference>
<proteinExistence type="predicted"/>
<evidence type="ECO:0008006" key="5">
    <source>
        <dbReference type="Google" id="ProtNLM"/>
    </source>
</evidence>
<organism evidence="3 4">
    <name type="scientific">Thalassospira tepidiphila MCCC 1A03514</name>
    <dbReference type="NCBI Taxonomy" id="1177930"/>
    <lineage>
        <taxon>Bacteria</taxon>
        <taxon>Pseudomonadati</taxon>
        <taxon>Pseudomonadota</taxon>
        <taxon>Alphaproteobacteria</taxon>
        <taxon>Rhodospirillales</taxon>
        <taxon>Thalassospiraceae</taxon>
        <taxon>Thalassospira</taxon>
    </lineage>
</organism>
<reference evidence="3 4" key="1">
    <citation type="submission" date="2014-07" db="EMBL/GenBank/DDBJ databases">
        <title>Draft genome sequence of Thalassospira tepidiphila 1-1B.</title>
        <authorList>
            <person name="Lai Q."/>
            <person name="Shao Z."/>
        </authorList>
    </citation>
    <scope>NUCLEOTIDE SEQUENCE [LARGE SCALE GENOMIC DNA]</scope>
    <source>
        <strain evidence="3 4">MCCC 1A03514</strain>
    </source>
</reference>
<protein>
    <recommendedName>
        <fullName evidence="5">LPS export ABC transporter periplasmic protein LptC</fullName>
    </recommendedName>
</protein>
<accession>A0A853L1H6</accession>
<dbReference type="EMBL" id="JPVZ01000002">
    <property type="protein sequence ID" value="OAZ10943.1"/>
    <property type="molecule type" value="Genomic_DNA"/>
</dbReference>
<keyword evidence="2" id="KW-0472">Membrane</keyword>
<gene>
    <name evidence="3" type="ORF">TH4_05205</name>
</gene>
<keyword evidence="2" id="KW-1133">Transmembrane helix</keyword>
<dbReference type="Proteomes" id="UP000094009">
    <property type="component" value="Unassembled WGS sequence"/>
</dbReference>
<feature type="region of interest" description="Disordered" evidence="1">
    <location>
        <begin position="1"/>
        <end position="39"/>
    </location>
</feature>
<evidence type="ECO:0000256" key="2">
    <source>
        <dbReference type="SAM" id="Phobius"/>
    </source>
</evidence>
<dbReference type="Pfam" id="PF06835">
    <property type="entry name" value="LptC"/>
    <property type="match status" value="1"/>
</dbReference>
<sequence length="251" mass="27747">MSIEGTPQFEDREKSQKAAAHDERQARQERGFSRDRMPSARRNVRINPFRRVIVNMLKFVLPLIAMTIMALVVLWPQIEQVQDSGFRLGFSTSPEDLMENVAMSNPRFFGVDGNRQPFTVTASEAVETDATETRPDHVYLSGPQADITLNDGSWIAMTANEGFYTETDGMLDLVGTVNMYHDNGFEIHTEEAEIAMNSGSASGDVPVDGQGPFGTIASDSGFELEDKGAVIRFLGKSRLVVFDSALNSTEQ</sequence>
<dbReference type="AlphaFoldDB" id="A0A853L1H6"/>
<evidence type="ECO:0000313" key="4">
    <source>
        <dbReference type="Proteomes" id="UP000094009"/>
    </source>
</evidence>